<protein>
    <recommendedName>
        <fullName evidence="4">Nucleotide exchange factor SIL1</fullName>
    </recommendedName>
</protein>
<dbReference type="EMBL" id="CAJPDS010000006">
    <property type="protein sequence ID" value="CAF9908370.1"/>
    <property type="molecule type" value="Genomic_DNA"/>
</dbReference>
<feature type="signal peptide" evidence="1">
    <location>
        <begin position="1"/>
        <end position="27"/>
    </location>
</feature>
<dbReference type="PANTHER" id="PTHR19316:SF18">
    <property type="entry name" value="HSP70-BINDING PROTEIN 1"/>
    <property type="match status" value="1"/>
</dbReference>
<sequence>MLSQISSYINLCASIFVLLSSFIGSDGAVPSPKASTELICPTLHASDCYPSTFQPTEEFQIVKDDQALPPGLHIRMNLATGIKEARLNVPEHEDVHSDLVIVEKPDSVDRHPEHIKNVGIGDQEESSNVPIPHDQTVLGESSRVRQPPFEPGEAATFEHGMSQLRNSSATISDLNATLVTLQDLCHSGNWGLKLTKDSNVTQFLVHIFLDVSQQLSFRSGAALLLATAIRNNPEALAAALAHFYNDGWPIDIWPNQPLEAVLLALLHEHSPKFLIRTVFLLSSLCQDQIQLRKFVMEGGLDHLLQVFQAEKGVEPDGDKLRGKIANFILDHIIQADFPEPSKDRVEYETFTYDENENPMSQQESWIIVDESLEIPEIPNPKRFEKNLKDWELAFDESRRVLSKKKTHESVVAWESVEAAREALRKRLASKANL</sequence>
<keyword evidence="1" id="KW-0732">Signal</keyword>
<reference evidence="2" key="1">
    <citation type="submission" date="2021-03" db="EMBL/GenBank/DDBJ databases">
        <authorList>
            <person name="Tagirdzhanova G."/>
        </authorList>
    </citation>
    <scope>NUCLEOTIDE SEQUENCE</scope>
</reference>
<accession>A0A8H3EMM7</accession>
<dbReference type="InterPro" id="IPR016024">
    <property type="entry name" value="ARM-type_fold"/>
</dbReference>
<evidence type="ECO:0008006" key="4">
    <source>
        <dbReference type="Google" id="ProtNLM"/>
    </source>
</evidence>
<dbReference type="PANTHER" id="PTHR19316">
    <property type="entry name" value="PROTEIN FOLDING REGULATOR"/>
    <property type="match status" value="1"/>
</dbReference>
<dbReference type="OrthoDB" id="448649at2759"/>
<evidence type="ECO:0000256" key="1">
    <source>
        <dbReference type="SAM" id="SignalP"/>
    </source>
</evidence>
<dbReference type="GO" id="GO:0005783">
    <property type="term" value="C:endoplasmic reticulum"/>
    <property type="evidence" value="ECO:0007669"/>
    <property type="project" value="TreeGrafter"/>
</dbReference>
<keyword evidence="3" id="KW-1185">Reference proteome</keyword>
<dbReference type="AlphaFoldDB" id="A0A8H3EMM7"/>
<feature type="chain" id="PRO_5034188274" description="Nucleotide exchange factor SIL1" evidence="1">
    <location>
        <begin position="28"/>
        <end position="433"/>
    </location>
</feature>
<evidence type="ECO:0000313" key="2">
    <source>
        <dbReference type="EMBL" id="CAF9908370.1"/>
    </source>
</evidence>
<proteinExistence type="predicted"/>
<dbReference type="Gene3D" id="1.25.10.10">
    <property type="entry name" value="Leucine-rich Repeat Variant"/>
    <property type="match status" value="1"/>
</dbReference>
<dbReference type="InterPro" id="IPR011989">
    <property type="entry name" value="ARM-like"/>
</dbReference>
<dbReference type="InterPro" id="IPR050693">
    <property type="entry name" value="Hsp70_NEF-Inhibitors"/>
</dbReference>
<comment type="caution">
    <text evidence="2">The sequence shown here is derived from an EMBL/GenBank/DDBJ whole genome shotgun (WGS) entry which is preliminary data.</text>
</comment>
<evidence type="ECO:0000313" key="3">
    <source>
        <dbReference type="Proteomes" id="UP000664521"/>
    </source>
</evidence>
<dbReference type="SUPFAM" id="SSF48371">
    <property type="entry name" value="ARM repeat"/>
    <property type="match status" value="1"/>
</dbReference>
<dbReference type="Proteomes" id="UP000664521">
    <property type="component" value="Unassembled WGS sequence"/>
</dbReference>
<dbReference type="GO" id="GO:0000774">
    <property type="term" value="F:adenyl-nucleotide exchange factor activity"/>
    <property type="evidence" value="ECO:0007669"/>
    <property type="project" value="TreeGrafter"/>
</dbReference>
<gene>
    <name evidence="2" type="ORF">HETSPECPRED_008059</name>
</gene>
<organism evidence="2 3">
    <name type="scientific">Heterodermia speciosa</name>
    <dbReference type="NCBI Taxonomy" id="116794"/>
    <lineage>
        <taxon>Eukaryota</taxon>
        <taxon>Fungi</taxon>
        <taxon>Dikarya</taxon>
        <taxon>Ascomycota</taxon>
        <taxon>Pezizomycotina</taxon>
        <taxon>Lecanoromycetes</taxon>
        <taxon>OSLEUM clade</taxon>
        <taxon>Lecanoromycetidae</taxon>
        <taxon>Caliciales</taxon>
        <taxon>Physciaceae</taxon>
        <taxon>Heterodermia</taxon>
    </lineage>
</organism>
<name>A0A8H3EMM7_9LECA</name>